<proteinExistence type="predicted"/>
<evidence type="ECO:0000313" key="2">
    <source>
        <dbReference type="Proteomes" id="UP000515317"/>
    </source>
</evidence>
<reference evidence="1 2" key="1">
    <citation type="submission" date="2020-08" db="EMBL/GenBank/DDBJ databases">
        <title>Genome sequence of Rhizobiales bacterium strain IZ6.</title>
        <authorList>
            <person name="Nakai R."/>
            <person name="Naganuma T."/>
        </authorList>
    </citation>
    <scope>NUCLEOTIDE SEQUENCE [LARGE SCALE GENOMIC DNA]</scope>
    <source>
        <strain evidence="1 2">IZ6</strain>
    </source>
</reference>
<dbReference type="Proteomes" id="UP000515317">
    <property type="component" value="Chromosome"/>
</dbReference>
<organism evidence="1 2">
    <name type="scientific">Terrihabitans soli</name>
    <dbReference type="NCBI Taxonomy" id="708113"/>
    <lineage>
        <taxon>Bacteria</taxon>
        <taxon>Pseudomonadati</taxon>
        <taxon>Pseudomonadota</taxon>
        <taxon>Alphaproteobacteria</taxon>
        <taxon>Hyphomicrobiales</taxon>
        <taxon>Terrihabitans</taxon>
    </lineage>
</organism>
<evidence type="ECO:0008006" key="3">
    <source>
        <dbReference type="Google" id="ProtNLM"/>
    </source>
</evidence>
<accession>A0A6S6QKD4</accession>
<dbReference type="InterPro" id="IPR013433">
    <property type="entry name" value="PHA_gran_rgn"/>
</dbReference>
<dbReference type="AlphaFoldDB" id="A0A6S6QKD4"/>
<sequence length="124" mass="13715">MNPGTQMPPNAFLSTGTEANMKKPVIVTLPHQHTKAEAIKRIREGLQKVKPQLASYSSTMEEEWVGDDMSFRIGAMGQEVTGRIAVMDSSVRVEVDLPWILAAIAEKVRGQIEKKGAQILLEKK</sequence>
<name>A0A6S6QKD4_9HYPH</name>
<keyword evidence="2" id="KW-1185">Reference proteome</keyword>
<dbReference type="KEGG" id="tso:IZ6_15390"/>
<gene>
    <name evidence="1" type="ORF">IZ6_15390</name>
</gene>
<evidence type="ECO:0000313" key="1">
    <source>
        <dbReference type="EMBL" id="BCJ90804.1"/>
    </source>
</evidence>
<protein>
    <recommendedName>
        <fullName evidence="3">Polyhydroxyalkanoic acid synthase</fullName>
    </recommendedName>
</protein>
<dbReference type="Pfam" id="PF09650">
    <property type="entry name" value="PHA_gran_rgn"/>
    <property type="match status" value="1"/>
</dbReference>
<dbReference type="EMBL" id="AP023361">
    <property type="protein sequence ID" value="BCJ90804.1"/>
    <property type="molecule type" value="Genomic_DNA"/>
</dbReference>